<accession>A0AAV5MJX1</accession>
<dbReference type="PANTHER" id="PTHR32440:SF0">
    <property type="entry name" value="PHOSPHATASE DCR2-RELATED"/>
    <property type="match status" value="1"/>
</dbReference>
<sequence length="352" mass="38697">MGPASWVVNSFMTFAVLLLCSVSISVAAAGKQVQGEGQKLRFGQNGEFKILQVADMHYANGKRTRCKNVLPDQDAGCSDLNTTAFAQRIILAEKPDFIVFTGDNIFAHDATNATKSLDDAFAPAIASKIPWAAVLGNHDQEGNLSREGVMKHIVGLKNTMSQFNPPEAHVIDGVGNYNLKVGGVKGSGFENKSVLNLYFLDSGDYSTVPSIGGYGWIKLSQQVWFQQTSAKLQIPSHFVLRFVGLKADSVENPCKHGGFRRGLCSRHEIKGFGCRTKATVADTRMVIEKSEGKMVSIFDSEEDLAVALVKYTSDLSDKVSKTRSSFTVDLWLSRHRCHHDKDSKTWVFKHSE</sequence>
<name>A0AAV5MJX1_9ROSI</name>
<feature type="chain" id="PRO_5043943946" description="Calcineurin-like phosphoesterase domain-containing protein" evidence="1">
    <location>
        <begin position="28"/>
        <end position="352"/>
    </location>
</feature>
<protein>
    <recommendedName>
        <fullName evidence="2">Calcineurin-like phosphoesterase domain-containing protein</fullName>
    </recommendedName>
</protein>
<proteinExistence type="predicted"/>
<dbReference type="AlphaFoldDB" id="A0AAV5MJX1"/>
<dbReference type="SUPFAM" id="SSF56300">
    <property type="entry name" value="Metallo-dependent phosphatases"/>
    <property type="match status" value="1"/>
</dbReference>
<feature type="domain" description="Calcineurin-like phosphoesterase" evidence="2">
    <location>
        <begin position="48"/>
        <end position="240"/>
    </location>
</feature>
<dbReference type="Proteomes" id="UP001054252">
    <property type="component" value="Unassembled WGS sequence"/>
</dbReference>
<dbReference type="InterPro" id="IPR004843">
    <property type="entry name" value="Calcineurin-like_PHP"/>
</dbReference>
<keyword evidence="4" id="KW-1185">Reference proteome</keyword>
<dbReference type="GO" id="GO:0005737">
    <property type="term" value="C:cytoplasm"/>
    <property type="evidence" value="ECO:0007669"/>
    <property type="project" value="TreeGrafter"/>
</dbReference>
<dbReference type="PANTHER" id="PTHR32440">
    <property type="entry name" value="PHOSPHATASE DCR2-RELATED-RELATED"/>
    <property type="match status" value="1"/>
</dbReference>
<organism evidence="3 4">
    <name type="scientific">Rubroshorea leprosula</name>
    <dbReference type="NCBI Taxonomy" id="152421"/>
    <lineage>
        <taxon>Eukaryota</taxon>
        <taxon>Viridiplantae</taxon>
        <taxon>Streptophyta</taxon>
        <taxon>Embryophyta</taxon>
        <taxon>Tracheophyta</taxon>
        <taxon>Spermatophyta</taxon>
        <taxon>Magnoliopsida</taxon>
        <taxon>eudicotyledons</taxon>
        <taxon>Gunneridae</taxon>
        <taxon>Pentapetalae</taxon>
        <taxon>rosids</taxon>
        <taxon>malvids</taxon>
        <taxon>Malvales</taxon>
        <taxon>Dipterocarpaceae</taxon>
        <taxon>Rubroshorea</taxon>
    </lineage>
</organism>
<evidence type="ECO:0000313" key="3">
    <source>
        <dbReference type="EMBL" id="GKV49424.1"/>
    </source>
</evidence>
<feature type="signal peptide" evidence="1">
    <location>
        <begin position="1"/>
        <end position="27"/>
    </location>
</feature>
<dbReference type="EMBL" id="BPVZ01000298">
    <property type="protein sequence ID" value="GKV49424.1"/>
    <property type="molecule type" value="Genomic_DNA"/>
</dbReference>
<dbReference type="Gene3D" id="3.60.21.10">
    <property type="match status" value="1"/>
</dbReference>
<dbReference type="GO" id="GO:0016788">
    <property type="term" value="F:hydrolase activity, acting on ester bonds"/>
    <property type="evidence" value="ECO:0007669"/>
    <property type="project" value="TreeGrafter"/>
</dbReference>
<comment type="caution">
    <text evidence="3">The sequence shown here is derived from an EMBL/GenBank/DDBJ whole genome shotgun (WGS) entry which is preliminary data.</text>
</comment>
<gene>
    <name evidence="3" type="ORF">SLEP1_g56174</name>
</gene>
<evidence type="ECO:0000259" key="2">
    <source>
        <dbReference type="Pfam" id="PF00149"/>
    </source>
</evidence>
<reference evidence="3 4" key="1">
    <citation type="journal article" date="2021" name="Commun. Biol.">
        <title>The genome of Shorea leprosula (Dipterocarpaceae) highlights the ecological relevance of drought in aseasonal tropical rainforests.</title>
        <authorList>
            <person name="Ng K.K.S."/>
            <person name="Kobayashi M.J."/>
            <person name="Fawcett J.A."/>
            <person name="Hatakeyama M."/>
            <person name="Paape T."/>
            <person name="Ng C.H."/>
            <person name="Ang C.C."/>
            <person name="Tnah L.H."/>
            <person name="Lee C.T."/>
            <person name="Nishiyama T."/>
            <person name="Sese J."/>
            <person name="O'Brien M.J."/>
            <person name="Copetti D."/>
            <person name="Mohd Noor M.I."/>
            <person name="Ong R.C."/>
            <person name="Putra M."/>
            <person name="Sireger I.Z."/>
            <person name="Indrioko S."/>
            <person name="Kosugi Y."/>
            <person name="Izuno A."/>
            <person name="Isagi Y."/>
            <person name="Lee S.L."/>
            <person name="Shimizu K.K."/>
        </authorList>
    </citation>
    <scope>NUCLEOTIDE SEQUENCE [LARGE SCALE GENOMIC DNA]</scope>
    <source>
        <strain evidence="3">214</strain>
    </source>
</reference>
<dbReference type="InterPro" id="IPR029052">
    <property type="entry name" value="Metallo-depent_PP-like"/>
</dbReference>
<evidence type="ECO:0000313" key="4">
    <source>
        <dbReference type="Proteomes" id="UP001054252"/>
    </source>
</evidence>
<evidence type="ECO:0000256" key="1">
    <source>
        <dbReference type="SAM" id="SignalP"/>
    </source>
</evidence>
<dbReference type="Pfam" id="PF00149">
    <property type="entry name" value="Metallophos"/>
    <property type="match status" value="1"/>
</dbReference>
<keyword evidence="1" id="KW-0732">Signal</keyword>